<dbReference type="RefSeq" id="WP_002707530.1">
    <property type="nucleotide sequence ID" value="NZ_JH651384.1"/>
</dbReference>
<keyword evidence="14" id="KW-1185">Reference proteome</keyword>
<evidence type="ECO:0000256" key="1">
    <source>
        <dbReference type="ARBA" id="ARBA00004383"/>
    </source>
</evidence>
<dbReference type="OrthoDB" id="9792439at2"/>
<comment type="function">
    <text evidence="10">Interacts with outer membrane receptor proteins that carry out high-affinity binding and energy dependent uptake into the periplasmic space of specific substrates. It could act to transduce energy from the cytoplasmic membrane to specific energy-requiring processes in the outer membrane, resulting in the release into the periplasm of ligands bound by these outer membrane proteins.</text>
</comment>
<accession>A0A656HEF3</accession>
<evidence type="ECO:0000256" key="7">
    <source>
        <dbReference type="ARBA" id="ARBA00022927"/>
    </source>
</evidence>
<evidence type="ECO:0000256" key="5">
    <source>
        <dbReference type="ARBA" id="ARBA00022519"/>
    </source>
</evidence>
<dbReference type="PRINTS" id="PR01374">
    <property type="entry name" value="TONBPROTEIN"/>
</dbReference>
<gene>
    <name evidence="13" type="ORF">Thini_0954</name>
</gene>
<evidence type="ECO:0000256" key="3">
    <source>
        <dbReference type="ARBA" id="ARBA00022448"/>
    </source>
</evidence>
<evidence type="ECO:0000313" key="14">
    <source>
        <dbReference type="Proteomes" id="UP000005317"/>
    </source>
</evidence>
<feature type="compositionally biased region" description="Low complexity" evidence="11">
    <location>
        <begin position="41"/>
        <end position="50"/>
    </location>
</feature>
<dbReference type="PROSITE" id="PS52015">
    <property type="entry name" value="TONB_CTD"/>
    <property type="match status" value="1"/>
</dbReference>
<sequence precursor="true">MKTNHLTGFGVSSAIHAALALLLVPVLFAEAKQPEEPPVLPVELSMFEPQAPEPAPQPVPQVAPEPPPPPPPPKPKEKPKEKPKPKKEKKVEKPLPKPKQEKDLRKEREERERREELQRQREEQRRLEELRRQEQARAEAERQARQQAQQEAAARAAAQAQNEAPVITNPRYRSPPRAPDYPRRALESGVEGRVIVRANVSPGGSVTAVRVHQSSGNSSLDSAALKAVRGWSFVPATRGGQNIASIVQVPVNFKIK</sequence>
<evidence type="ECO:0000256" key="6">
    <source>
        <dbReference type="ARBA" id="ARBA00022692"/>
    </source>
</evidence>
<proteinExistence type="inferred from homology"/>
<dbReference type="SUPFAM" id="SSF74653">
    <property type="entry name" value="TolA/TonB C-terminal domain"/>
    <property type="match status" value="1"/>
</dbReference>
<dbReference type="Pfam" id="PF03544">
    <property type="entry name" value="TonB_C"/>
    <property type="match status" value="1"/>
</dbReference>
<evidence type="ECO:0000256" key="10">
    <source>
        <dbReference type="RuleBase" id="RU362123"/>
    </source>
</evidence>
<protein>
    <recommendedName>
        <fullName evidence="10">Protein TonB</fullName>
    </recommendedName>
</protein>
<dbReference type="InterPro" id="IPR003538">
    <property type="entry name" value="TonB"/>
</dbReference>
<keyword evidence="6" id="KW-0812">Transmembrane</keyword>
<dbReference type="Gene3D" id="3.30.1150.10">
    <property type="match status" value="1"/>
</dbReference>
<feature type="domain" description="TonB C-terminal" evidence="12">
    <location>
        <begin position="166"/>
        <end position="256"/>
    </location>
</feature>
<keyword evidence="4 10" id="KW-1003">Cell membrane</keyword>
<dbReference type="EMBL" id="JH651384">
    <property type="protein sequence ID" value="EIJ33579.1"/>
    <property type="molecule type" value="Genomic_DNA"/>
</dbReference>
<feature type="compositionally biased region" description="Basic and acidic residues" evidence="11">
    <location>
        <begin position="89"/>
        <end position="144"/>
    </location>
</feature>
<feature type="region of interest" description="Disordered" evidence="11">
    <location>
        <begin position="40"/>
        <end position="183"/>
    </location>
</feature>
<evidence type="ECO:0000256" key="4">
    <source>
        <dbReference type="ARBA" id="ARBA00022475"/>
    </source>
</evidence>
<dbReference type="NCBIfam" id="TIGR01352">
    <property type="entry name" value="tonB_Cterm"/>
    <property type="match status" value="1"/>
</dbReference>
<dbReference type="InterPro" id="IPR037682">
    <property type="entry name" value="TonB_C"/>
</dbReference>
<evidence type="ECO:0000256" key="11">
    <source>
        <dbReference type="SAM" id="MobiDB-lite"/>
    </source>
</evidence>
<evidence type="ECO:0000256" key="9">
    <source>
        <dbReference type="ARBA" id="ARBA00023136"/>
    </source>
</evidence>
<dbReference type="GO" id="GO:0030288">
    <property type="term" value="C:outer membrane-bounded periplasmic space"/>
    <property type="evidence" value="ECO:0007669"/>
    <property type="project" value="InterPro"/>
</dbReference>
<evidence type="ECO:0000256" key="8">
    <source>
        <dbReference type="ARBA" id="ARBA00022989"/>
    </source>
</evidence>
<dbReference type="GO" id="GO:0031992">
    <property type="term" value="F:energy transducer activity"/>
    <property type="evidence" value="ECO:0007669"/>
    <property type="project" value="InterPro"/>
</dbReference>
<dbReference type="GO" id="GO:0055085">
    <property type="term" value="P:transmembrane transport"/>
    <property type="evidence" value="ECO:0007669"/>
    <property type="project" value="InterPro"/>
</dbReference>
<dbReference type="GO" id="GO:0015891">
    <property type="term" value="P:siderophore transport"/>
    <property type="evidence" value="ECO:0007669"/>
    <property type="project" value="InterPro"/>
</dbReference>
<dbReference type="Proteomes" id="UP000005317">
    <property type="component" value="Unassembled WGS sequence"/>
</dbReference>
<organism evidence="13 14">
    <name type="scientific">Thiothrix nivea (strain ATCC 35100 / DSM 5205 / JP2)</name>
    <dbReference type="NCBI Taxonomy" id="870187"/>
    <lineage>
        <taxon>Bacteria</taxon>
        <taxon>Pseudomonadati</taxon>
        <taxon>Pseudomonadota</taxon>
        <taxon>Gammaproteobacteria</taxon>
        <taxon>Thiotrichales</taxon>
        <taxon>Thiotrichaceae</taxon>
        <taxon>Thiothrix</taxon>
    </lineage>
</organism>
<keyword evidence="7 10" id="KW-0653">Protein transport</keyword>
<dbReference type="PANTHER" id="PTHR33446:SF2">
    <property type="entry name" value="PROTEIN TONB"/>
    <property type="match status" value="1"/>
</dbReference>
<dbReference type="InterPro" id="IPR051045">
    <property type="entry name" value="TonB-dependent_transducer"/>
</dbReference>
<keyword evidence="8" id="KW-1133">Transmembrane helix</keyword>
<feature type="compositionally biased region" description="Low complexity" evidence="11">
    <location>
        <begin position="145"/>
        <end position="161"/>
    </location>
</feature>
<reference evidence="14" key="1">
    <citation type="journal article" date="2011" name="Stand. Genomic Sci.">
        <title>Genome sequence of the filamentous, gliding Thiothrix nivea neotype strain (JP2(T)).</title>
        <authorList>
            <person name="Lapidus A."/>
            <person name="Nolan M."/>
            <person name="Lucas S."/>
            <person name="Glavina Del Rio T."/>
            <person name="Tice H."/>
            <person name="Cheng J.F."/>
            <person name="Tapia R."/>
            <person name="Han C."/>
            <person name="Goodwin L."/>
            <person name="Pitluck S."/>
            <person name="Liolios K."/>
            <person name="Pagani I."/>
            <person name="Ivanova N."/>
            <person name="Huntemann M."/>
            <person name="Mavromatis K."/>
            <person name="Mikhailova N."/>
            <person name="Pati A."/>
            <person name="Chen A."/>
            <person name="Palaniappan K."/>
            <person name="Land M."/>
            <person name="Brambilla E.M."/>
            <person name="Rohde M."/>
            <person name="Abt B."/>
            <person name="Verbarg S."/>
            <person name="Goker M."/>
            <person name="Bristow J."/>
            <person name="Eisen J.A."/>
            <person name="Markowitz V."/>
            <person name="Hugenholtz P."/>
            <person name="Kyrpides N.C."/>
            <person name="Klenk H.P."/>
            <person name="Woyke T."/>
        </authorList>
    </citation>
    <scope>NUCLEOTIDE SEQUENCE [LARGE SCALE GENOMIC DNA]</scope>
    <source>
        <strain evidence="14">ATCC 35100 / DSM 5205 / JP2</strain>
    </source>
</reference>
<keyword evidence="3 10" id="KW-0813">Transport</keyword>
<dbReference type="InterPro" id="IPR006260">
    <property type="entry name" value="TonB/TolA_C"/>
</dbReference>
<dbReference type="GO" id="GO:0015031">
    <property type="term" value="P:protein transport"/>
    <property type="evidence" value="ECO:0007669"/>
    <property type="project" value="UniProtKB-UniRule"/>
</dbReference>
<dbReference type="PANTHER" id="PTHR33446">
    <property type="entry name" value="PROTEIN TONB-RELATED"/>
    <property type="match status" value="1"/>
</dbReference>
<comment type="subcellular location">
    <subcellularLocation>
        <location evidence="1 10">Cell inner membrane</location>
        <topology evidence="1 10">Single-pass membrane protein</topology>
        <orientation evidence="1 10">Periplasmic side</orientation>
    </subcellularLocation>
</comment>
<dbReference type="AlphaFoldDB" id="A0A656HEF3"/>
<evidence type="ECO:0000259" key="12">
    <source>
        <dbReference type="PROSITE" id="PS52015"/>
    </source>
</evidence>
<evidence type="ECO:0000256" key="2">
    <source>
        <dbReference type="ARBA" id="ARBA00006555"/>
    </source>
</evidence>
<evidence type="ECO:0000313" key="13">
    <source>
        <dbReference type="EMBL" id="EIJ33579.1"/>
    </source>
</evidence>
<name>A0A656HEF3_THINJ</name>
<keyword evidence="9" id="KW-0472">Membrane</keyword>
<dbReference type="GO" id="GO:0098797">
    <property type="term" value="C:plasma membrane protein complex"/>
    <property type="evidence" value="ECO:0007669"/>
    <property type="project" value="TreeGrafter"/>
</dbReference>
<keyword evidence="5 10" id="KW-0997">Cell inner membrane</keyword>
<feature type="compositionally biased region" description="Pro residues" evidence="11">
    <location>
        <begin position="51"/>
        <end position="73"/>
    </location>
</feature>
<comment type="similarity">
    <text evidence="2 10">Belongs to the TonB family.</text>
</comment>
<keyword evidence="10" id="KW-0735">Signal-anchor</keyword>